<feature type="region of interest" description="Disordered" evidence="1">
    <location>
        <begin position="93"/>
        <end position="117"/>
    </location>
</feature>
<feature type="compositionally biased region" description="Low complexity" evidence="1">
    <location>
        <begin position="70"/>
        <end position="79"/>
    </location>
</feature>
<feature type="region of interest" description="Disordered" evidence="1">
    <location>
        <begin position="57"/>
        <end position="79"/>
    </location>
</feature>
<organism evidence="3 4">
    <name type="scientific">Rugamonas rivuli</name>
    <dbReference type="NCBI Taxonomy" id="2743358"/>
    <lineage>
        <taxon>Bacteria</taxon>
        <taxon>Pseudomonadati</taxon>
        <taxon>Pseudomonadota</taxon>
        <taxon>Betaproteobacteria</taxon>
        <taxon>Burkholderiales</taxon>
        <taxon>Oxalobacteraceae</taxon>
        <taxon>Telluria group</taxon>
        <taxon>Rugamonas</taxon>
    </lineage>
</organism>
<evidence type="ECO:0000313" key="4">
    <source>
        <dbReference type="Proteomes" id="UP000444318"/>
    </source>
</evidence>
<dbReference type="InterPro" id="IPR003615">
    <property type="entry name" value="HNH_nuc"/>
</dbReference>
<evidence type="ECO:0000259" key="2">
    <source>
        <dbReference type="Pfam" id="PF13392"/>
    </source>
</evidence>
<reference evidence="3 4" key="1">
    <citation type="submission" date="2019-10" db="EMBL/GenBank/DDBJ databases">
        <title>Two novel species isolated from a subtropical stream in China.</title>
        <authorList>
            <person name="Lu H."/>
        </authorList>
    </citation>
    <scope>NUCLEOTIDE SEQUENCE [LARGE SCALE GENOMIC DNA]</scope>
    <source>
        <strain evidence="3 4">FT103W</strain>
    </source>
</reference>
<dbReference type="SUPFAM" id="SSF54060">
    <property type="entry name" value="His-Me finger endonucleases"/>
    <property type="match status" value="1"/>
</dbReference>
<dbReference type="EMBL" id="WHUF01000012">
    <property type="protein sequence ID" value="MQA23674.1"/>
    <property type="molecule type" value="Genomic_DNA"/>
</dbReference>
<dbReference type="Proteomes" id="UP000444318">
    <property type="component" value="Unassembled WGS sequence"/>
</dbReference>
<accession>A0A843SPA3</accession>
<dbReference type="Pfam" id="PF13392">
    <property type="entry name" value="HNH_3"/>
    <property type="match status" value="1"/>
</dbReference>
<dbReference type="AlphaFoldDB" id="A0A843SPA3"/>
<dbReference type="InterPro" id="IPR044925">
    <property type="entry name" value="His-Me_finger_sf"/>
</dbReference>
<evidence type="ECO:0000313" key="3">
    <source>
        <dbReference type="EMBL" id="MQA23674.1"/>
    </source>
</evidence>
<dbReference type="Gene3D" id="3.90.75.20">
    <property type="match status" value="1"/>
</dbReference>
<gene>
    <name evidence="3" type="ORF">GEV01_29545</name>
</gene>
<comment type="caution">
    <text evidence="3">The sequence shown here is derived from an EMBL/GenBank/DDBJ whole genome shotgun (WGS) entry which is preliminary data.</text>
</comment>
<proteinExistence type="predicted"/>
<evidence type="ECO:0000256" key="1">
    <source>
        <dbReference type="SAM" id="MobiDB-lite"/>
    </source>
</evidence>
<feature type="domain" description="HNH nuclease" evidence="2">
    <location>
        <begin position="14"/>
        <end position="51"/>
    </location>
</feature>
<name>A0A843SPA3_9BURK</name>
<protein>
    <recommendedName>
        <fullName evidence="2">HNH nuclease domain-containing protein</fullName>
    </recommendedName>
</protein>
<keyword evidence="4" id="KW-1185">Reference proteome</keyword>
<sequence>MVKLRNGNRTGEFLVHDLVAEAHLPNPSGLKYVRHKDGNLRNNKVENLAWSKEPVAEPVVAPAPPPEQAPPQTRYASPAARAAAAALAAAAAEAEASSAPSKTIGDALPGGAPQSPG</sequence>